<comment type="caution">
    <text evidence="1">The sequence shown here is derived from an EMBL/GenBank/DDBJ whole genome shotgun (WGS) entry which is preliminary data.</text>
</comment>
<reference evidence="1" key="1">
    <citation type="submission" date="2021-02" db="EMBL/GenBank/DDBJ databases">
        <authorList>
            <person name="Dougan E. K."/>
            <person name="Rhodes N."/>
            <person name="Thang M."/>
            <person name="Chan C."/>
        </authorList>
    </citation>
    <scope>NUCLEOTIDE SEQUENCE</scope>
</reference>
<accession>A0A812QB20</accession>
<dbReference type="AlphaFoldDB" id="A0A812QB20"/>
<proteinExistence type="predicted"/>
<keyword evidence="2" id="KW-1185">Reference proteome</keyword>
<protein>
    <submittedName>
        <fullName evidence="1">Uncharacterized protein</fullName>
    </submittedName>
</protein>
<feature type="non-terminal residue" evidence="1">
    <location>
        <position position="94"/>
    </location>
</feature>
<evidence type="ECO:0000313" key="1">
    <source>
        <dbReference type="EMBL" id="CAE7385311.1"/>
    </source>
</evidence>
<dbReference type="Proteomes" id="UP000649617">
    <property type="component" value="Unassembled WGS sequence"/>
</dbReference>
<sequence>HRQAAGFKRFLPEGDISADELHASAVVTGLVLKGLQSLGLDSSLDDASVLEVVWELLLAASLSAEGALVSGASRAWVLLRESSDQTKRSFLELA</sequence>
<organism evidence="1 2">
    <name type="scientific">Symbiodinium pilosum</name>
    <name type="common">Dinoflagellate</name>
    <dbReference type="NCBI Taxonomy" id="2952"/>
    <lineage>
        <taxon>Eukaryota</taxon>
        <taxon>Sar</taxon>
        <taxon>Alveolata</taxon>
        <taxon>Dinophyceae</taxon>
        <taxon>Suessiales</taxon>
        <taxon>Symbiodiniaceae</taxon>
        <taxon>Symbiodinium</taxon>
    </lineage>
</organism>
<gene>
    <name evidence="1" type="ORF">SPIL2461_LOCUS9424</name>
</gene>
<evidence type="ECO:0000313" key="2">
    <source>
        <dbReference type="Proteomes" id="UP000649617"/>
    </source>
</evidence>
<feature type="non-terminal residue" evidence="1">
    <location>
        <position position="1"/>
    </location>
</feature>
<name>A0A812QB20_SYMPI</name>
<dbReference type="EMBL" id="CAJNIZ010016391">
    <property type="protein sequence ID" value="CAE7385311.1"/>
    <property type="molecule type" value="Genomic_DNA"/>
</dbReference>